<comment type="caution">
    <text evidence="1">The sequence shown here is derived from an EMBL/GenBank/DDBJ whole genome shotgun (WGS) entry which is preliminary data.</text>
</comment>
<name>A0ABV6BA91_9GAMM</name>
<reference evidence="1 2" key="1">
    <citation type="submission" date="2024-09" db="EMBL/GenBank/DDBJ databases">
        <authorList>
            <person name="Sun Q."/>
            <person name="Mori K."/>
        </authorList>
    </citation>
    <scope>NUCLEOTIDE SEQUENCE [LARGE SCALE GENOMIC DNA]</scope>
    <source>
        <strain evidence="1 2">KCTC 23315</strain>
    </source>
</reference>
<protein>
    <submittedName>
        <fullName evidence="1">Uncharacterized protein</fullName>
    </submittedName>
</protein>
<organism evidence="1 2">
    <name type="scientific">Rheinheimera tilapiae</name>
    <dbReference type="NCBI Taxonomy" id="875043"/>
    <lineage>
        <taxon>Bacteria</taxon>
        <taxon>Pseudomonadati</taxon>
        <taxon>Pseudomonadota</taxon>
        <taxon>Gammaproteobacteria</taxon>
        <taxon>Chromatiales</taxon>
        <taxon>Chromatiaceae</taxon>
        <taxon>Rheinheimera</taxon>
    </lineage>
</organism>
<gene>
    <name evidence="1" type="ORF">ACFFJP_05835</name>
</gene>
<accession>A0ABV6BA91</accession>
<dbReference type="SUPFAM" id="SSF54001">
    <property type="entry name" value="Cysteine proteinases"/>
    <property type="match status" value="1"/>
</dbReference>
<keyword evidence="2" id="KW-1185">Reference proteome</keyword>
<dbReference type="InterPro" id="IPR038765">
    <property type="entry name" value="Papain-like_cys_pep_sf"/>
</dbReference>
<dbReference type="Proteomes" id="UP001589813">
    <property type="component" value="Unassembled WGS sequence"/>
</dbReference>
<evidence type="ECO:0000313" key="1">
    <source>
        <dbReference type="EMBL" id="MFC0047801.1"/>
    </source>
</evidence>
<sequence length="153" mass="17456">MSQSRIIQQYVPVIYAGSLKPISLAIMAADRVWYSHVAFDLGSHVIEARGGHGVVETSIEEFLLRYGWIKRGLYPTAVHPDDCIAHARSLKGCDYDEQQIFRMAVGNETEVDLEPHKLICTELIATCSQTPNPKYWHRYRVRDALRHTIFTTP</sequence>
<proteinExistence type="predicted"/>
<evidence type="ECO:0000313" key="2">
    <source>
        <dbReference type="Proteomes" id="UP001589813"/>
    </source>
</evidence>
<dbReference type="EMBL" id="JBHLXP010000001">
    <property type="protein sequence ID" value="MFC0047801.1"/>
    <property type="molecule type" value="Genomic_DNA"/>
</dbReference>
<dbReference type="Gene3D" id="3.90.1720.10">
    <property type="entry name" value="endopeptidase domain like (from Nostoc punctiforme)"/>
    <property type="match status" value="1"/>
</dbReference>
<dbReference type="RefSeq" id="WP_377241391.1">
    <property type="nucleotide sequence ID" value="NZ_JBHLXP010000001.1"/>
</dbReference>